<evidence type="ECO:0000313" key="1">
    <source>
        <dbReference type="EMBL" id="KKM20343.1"/>
    </source>
</evidence>
<gene>
    <name evidence="1" type="ORF">LCGC14_1646430</name>
</gene>
<comment type="caution">
    <text evidence="1">The sequence shown here is derived from an EMBL/GenBank/DDBJ whole genome shotgun (WGS) entry which is preliminary data.</text>
</comment>
<sequence length="44" mass="4854">MILELKITTTVGGKHYSVGCSGFKLLKKEAQKAVIDSLKDLMEE</sequence>
<accession>A0A0F9KDY5</accession>
<organism evidence="1">
    <name type="scientific">marine sediment metagenome</name>
    <dbReference type="NCBI Taxonomy" id="412755"/>
    <lineage>
        <taxon>unclassified sequences</taxon>
        <taxon>metagenomes</taxon>
        <taxon>ecological metagenomes</taxon>
    </lineage>
</organism>
<name>A0A0F9KDY5_9ZZZZ</name>
<dbReference type="AlphaFoldDB" id="A0A0F9KDY5"/>
<dbReference type="EMBL" id="LAZR01013787">
    <property type="protein sequence ID" value="KKM20343.1"/>
    <property type="molecule type" value="Genomic_DNA"/>
</dbReference>
<proteinExistence type="predicted"/>
<protein>
    <submittedName>
        <fullName evidence="1">Uncharacterized protein</fullName>
    </submittedName>
</protein>
<reference evidence="1" key="1">
    <citation type="journal article" date="2015" name="Nature">
        <title>Complex archaea that bridge the gap between prokaryotes and eukaryotes.</title>
        <authorList>
            <person name="Spang A."/>
            <person name="Saw J.H."/>
            <person name="Jorgensen S.L."/>
            <person name="Zaremba-Niedzwiedzka K."/>
            <person name="Martijn J."/>
            <person name="Lind A.E."/>
            <person name="van Eijk R."/>
            <person name="Schleper C."/>
            <person name="Guy L."/>
            <person name="Ettema T.J."/>
        </authorList>
    </citation>
    <scope>NUCLEOTIDE SEQUENCE</scope>
</reference>